<evidence type="ECO:0000256" key="6">
    <source>
        <dbReference type="SAM" id="MobiDB-lite"/>
    </source>
</evidence>
<feature type="compositionally biased region" description="Polar residues" evidence="6">
    <location>
        <begin position="102"/>
        <end position="111"/>
    </location>
</feature>
<feature type="compositionally biased region" description="Basic and acidic residues" evidence="6">
    <location>
        <begin position="43"/>
        <end position="53"/>
    </location>
</feature>
<dbReference type="EMBL" id="CP119961">
    <property type="protein sequence ID" value="WFD39767.1"/>
    <property type="molecule type" value="Genomic_DNA"/>
</dbReference>
<dbReference type="Proteomes" id="UP001217754">
    <property type="component" value="Chromosome 4"/>
</dbReference>
<keyword evidence="2 5" id="KW-0378">Hydrolase</keyword>
<dbReference type="GO" id="GO:0016787">
    <property type="term" value="F:hydrolase activity"/>
    <property type="evidence" value="ECO:0007669"/>
    <property type="project" value="UniProtKB-KW"/>
</dbReference>
<dbReference type="Pfam" id="PF00271">
    <property type="entry name" value="Helicase_C"/>
    <property type="match status" value="1"/>
</dbReference>
<feature type="region of interest" description="Disordered" evidence="6">
    <location>
        <begin position="19"/>
        <end position="114"/>
    </location>
</feature>
<keyword evidence="5 9" id="KW-0347">Helicase</keyword>
<comment type="function">
    <text evidence="5">RNA helicase.</text>
</comment>
<gene>
    <name evidence="9" type="primary">MRH4</name>
    <name evidence="9" type="ORF">MJAP1_002748</name>
</gene>
<comment type="catalytic activity">
    <reaction evidence="5">
        <text>ATP + H2O = ADP + phosphate + H(+)</text>
        <dbReference type="Rhea" id="RHEA:13065"/>
        <dbReference type="ChEBI" id="CHEBI:15377"/>
        <dbReference type="ChEBI" id="CHEBI:15378"/>
        <dbReference type="ChEBI" id="CHEBI:30616"/>
        <dbReference type="ChEBI" id="CHEBI:43474"/>
        <dbReference type="ChEBI" id="CHEBI:456216"/>
        <dbReference type="EC" id="3.6.4.13"/>
    </reaction>
</comment>
<feature type="compositionally biased region" description="Basic and acidic residues" evidence="6">
    <location>
        <begin position="62"/>
        <end position="77"/>
    </location>
</feature>
<protein>
    <recommendedName>
        <fullName evidence="5">ATP-dependent RNA helicase</fullName>
        <ecNumber evidence="5">3.6.4.13</ecNumber>
    </recommendedName>
</protein>
<dbReference type="SMART" id="SM00490">
    <property type="entry name" value="HELICc"/>
    <property type="match status" value="1"/>
</dbReference>
<organism evidence="9 10">
    <name type="scientific">Malassezia japonica</name>
    <dbReference type="NCBI Taxonomy" id="223818"/>
    <lineage>
        <taxon>Eukaryota</taxon>
        <taxon>Fungi</taxon>
        <taxon>Dikarya</taxon>
        <taxon>Basidiomycota</taxon>
        <taxon>Ustilaginomycotina</taxon>
        <taxon>Malasseziomycetes</taxon>
        <taxon>Malasseziales</taxon>
        <taxon>Malasseziaceae</taxon>
        <taxon>Malassezia</taxon>
    </lineage>
</organism>
<evidence type="ECO:0000256" key="4">
    <source>
        <dbReference type="ARBA" id="ARBA00022884"/>
    </source>
</evidence>
<feature type="domain" description="Helicase ATP-binding" evidence="7">
    <location>
        <begin position="146"/>
        <end position="362"/>
    </location>
</feature>
<accession>A0AAF0F396</accession>
<proteinExistence type="inferred from homology"/>
<evidence type="ECO:0000259" key="8">
    <source>
        <dbReference type="PROSITE" id="PS51194"/>
    </source>
</evidence>
<dbReference type="AlphaFoldDB" id="A0AAF0F396"/>
<dbReference type="GO" id="GO:0003724">
    <property type="term" value="F:RNA helicase activity"/>
    <property type="evidence" value="ECO:0007669"/>
    <property type="project" value="UniProtKB-EC"/>
</dbReference>
<evidence type="ECO:0000256" key="2">
    <source>
        <dbReference type="ARBA" id="ARBA00022801"/>
    </source>
</evidence>
<comment type="similarity">
    <text evidence="5">Belongs to the DEAD box helicase family.</text>
</comment>
<evidence type="ECO:0000256" key="5">
    <source>
        <dbReference type="RuleBase" id="RU365068"/>
    </source>
</evidence>
<evidence type="ECO:0000256" key="3">
    <source>
        <dbReference type="ARBA" id="ARBA00022840"/>
    </source>
</evidence>
<sequence length="572" mass="62412">MLFLLRGTARGVVARLHTSAVQPARAPVRKPQRHQLGEVRSSVPERRKKEESGARTTSRSMAEGRGDGRRDGRKSESKAPVSSARRDTPRAGELPPLEFTTPEAQSTSVRTFATPPLSSGLLEMVQSLLGKRCRPTIPQSQALAHFLDTSGPDETLIAAETGSGKTLAYLLPVLQSLHDSRAATEHADYAHVAAGHAPRIMPRSVVLAPTHELARQIAEVAKALSHHAEHKLRVACTSTTAWDEVSARDYGRLRAYAAEATDVSAPAHSGAPLSPDVLVATPKRLRELCDANHRTPCSLRNVQSLVVDEADTLFDHGFMADTAAIVAEVRANAEARILFATATIPKSLAAYFASEFPSMATLASPNLHRLPPRLTARFVDPGGSKDMAILKEIFRIFTTPTCSDDQILIFCDRRTSVQQLSAYLRERNVDHVALTGDADARHARTDKDLARFLHRPYTRLEPEADAPRVLITTSLLSRGLDFGPQVRHVFLPDAGRRGATSVHQANNNALELLHRAGRSARAGRAGTVVLFDKSSAPGNTKVLINRRGQKKGVIRGQMDLLVSELKHTKRRR</sequence>
<dbReference type="InterPro" id="IPR014001">
    <property type="entry name" value="Helicase_ATP-bd"/>
</dbReference>
<dbReference type="SMART" id="SM00487">
    <property type="entry name" value="DEXDc"/>
    <property type="match status" value="1"/>
</dbReference>
<reference evidence="9" key="1">
    <citation type="submission" date="2023-03" db="EMBL/GenBank/DDBJ databases">
        <title>Mating type loci evolution in Malassezia.</title>
        <authorList>
            <person name="Coelho M.A."/>
        </authorList>
    </citation>
    <scope>NUCLEOTIDE SEQUENCE</scope>
    <source>
        <strain evidence="9">CBS 9431</strain>
    </source>
</reference>
<keyword evidence="3 5" id="KW-0067">ATP-binding</keyword>
<name>A0AAF0F396_9BASI</name>
<feature type="domain" description="Helicase C-terminal" evidence="8">
    <location>
        <begin position="392"/>
        <end position="561"/>
    </location>
</feature>
<evidence type="ECO:0000313" key="10">
    <source>
        <dbReference type="Proteomes" id="UP001217754"/>
    </source>
</evidence>
<dbReference type="EC" id="3.6.4.13" evidence="5"/>
<comment type="domain">
    <text evidence="5">The Q motif is unique to and characteristic of the DEAD box family of RNA helicases and controls ATP binding and hydrolysis.</text>
</comment>
<dbReference type="GO" id="GO:0005524">
    <property type="term" value="F:ATP binding"/>
    <property type="evidence" value="ECO:0007669"/>
    <property type="project" value="UniProtKB-UniRule"/>
</dbReference>
<dbReference type="Gene3D" id="3.40.50.300">
    <property type="entry name" value="P-loop containing nucleotide triphosphate hydrolases"/>
    <property type="match status" value="2"/>
</dbReference>
<dbReference type="PANTHER" id="PTHR24031">
    <property type="entry name" value="RNA HELICASE"/>
    <property type="match status" value="1"/>
</dbReference>
<dbReference type="PROSITE" id="PS51192">
    <property type="entry name" value="HELICASE_ATP_BIND_1"/>
    <property type="match status" value="1"/>
</dbReference>
<dbReference type="RefSeq" id="XP_060122664.1">
    <property type="nucleotide sequence ID" value="XM_060266681.1"/>
</dbReference>
<evidence type="ECO:0000259" key="7">
    <source>
        <dbReference type="PROSITE" id="PS51192"/>
    </source>
</evidence>
<keyword evidence="4 5" id="KW-0694">RNA-binding</keyword>
<keyword evidence="1 5" id="KW-0547">Nucleotide-binding</keyword>
<dbReference type="SUPFAM" id="SSF52540">
    <property type="entry name" value="P-loop containing nucleoside triphosphate hydrolases"/>
    <property type="match status" value="1"/>
</dbReference>
<evidence type="ECO:0000313" key="9">
    <source>
        <dbReference type="EMBL" id="WFD39767.1"/>
    </source>
</evidence>
<dbReference type="InterPro" id="IPR001650">
    <property type="entry name" value="Helicase_C-like"/>
</dbReference>
<dbReference type="InterPro" id="IPR027417">
    <property type="entry name" value="P-loop_NTPase"/>
</dbReference>
<dbReference type="InterPro" id="IPR011545">
    <property type="entry name" value="DEAD/DEAH_box_helicase_dom"/>
</dbReference>
<evidence type="ECO:0000256" key="1">
    <source>
        <dbReference type="ARBA" id="ARBA00022741"/>
    </source>
</evidence>
<keyword evidence="10" id="KW-1185">Reference proteome</keyword>
<dbReference type="GO" id="GO:0003723">
    <property type="term" value="F:RNA binding"/>
    <property type="evidence" value="ECO:0007669"/>
    <property type="project" value="UniProtKB-UniRule"/>
</dbReference>
<dbReference type="PROSITE" id="PS51194">
    <property type="entry name" value="HELICASE_CTER"/>
    <property type="match status" value="1"/>
</dbReference>
<dbReference type="GeneID" id="85226399"/>
<dbReference type="Pfam" id="PF00270">
    <property type="entry name" value="DEAD"/>
    <property type="match status" value="1"/>
</dbReference>